<comment type="caution">
    <text evidence="5">The sequence shown here is derived from an EMBL/GenBank/DDBJ whole genome shotgun (WGS) entry which is preliminary data.</text>
</comment>
<evidence type="ECO:0000313" key="5">
    <source>
        <dbReference type="EMBL" id="PVD19126.1"/>
    </source>
</evidence>
<organism evidence="5 6">
    <name type="scientific">Pomacea canaliculata</name>
    <name type="common">Golden apple snail</name>
    <dbReference type="NCBI Taxonomy" id="400727"/>
    <lineage>
        <taxon>Eukaryota</taxon>
        <taxon>Metazoa</taxon>
        <taxon>Spiralia</taxon>
        <taxon>Lophotrochozoa</taxon>
        <taxon>Mollusca</taxon>
        <taxon>Gastropoda</taxon>
        <taxon>Caenogastropoda</taxon>
        <taxon>Architaenioglossa</taxon>
        <taxon>Ampullarioidea</taxon>
        <taxon>Ampullariidae</taxon>
        <taxon>Pomacea</taxon>
    </lineage>
</organism>
<dbReference type="AlphaFoldDB" id="A0A2T7ND72"/>
<dbReference type="Pfam" id="PF23283">
    <property type="entry name" value="D8C_UMOD"/>
    <property type="match status" value="1"/>
</dbReference>
<evidence type="ECO:0000256" key="2">
    <source>
        <dbReference type="ARBA" id="ARBA00023157"/>
    </source>
</evidence>
<proteinExistence type="predicted"/>
<evidence type="ECO:0000256" key="3">
    <source>
        <dbReference type="SAM" id="MobiDB-lite"/>
    </source>
</evidence>
<dbReference type="OrthoDB" id="10021943at2759"/>
<keyword evidence="1" id="KW-0732">Signal</keyword>
<reference evidence="5 6" key="1">
    <citation type="submission" date="2018-04" db="EMBL/GenBank/DDBJ databases">
        <title>The genome of golden apple snail Pomacea canaliculata provides insight into stress tolerance and invasive adaptation.</title>
        <authorList>
            <person name="Liu C."/>
            <person name="Liu B."/>
            <person name="Ren Y."/>
            <person name="Zhang Y."/>
            <person name="Wang H."/>
            <person name="Li S."/>
            <person name="Jiang F."/>
            <person name="Yin L."/>
            <person name="Zhang G."/>
            <person name="Qian W."/>
            <person name="Fan W."/>
        </authorList>
    </citation>
    <scope>NUCLEOTIDE SEQUENCE [LARGE SCALE GENOMIC DNA]</scope>
    <source>
        <strain evidence="5">SZHN2017</strain>
        <tissue evidence="5">Muscle</tissue>
    </source>
</reference>
<keyword evidence="2" id="KW-1015">Disulfide bond</keyword>
<evidence type="ECO:0000313" key="6">
    <source>
        <dbReference type="Proteomes" id="UP000245119"/>
    </source>
</evidence>
<feature type="domain" description="UMOD/GP2/OIT3-like D8C" evidence="4">
    <location>
        <begin position="57"/>
        <end position="147"/>
    </location>
</feature>
<name>A0A2T7ND72_POMCA</name>
<dbReference type="EMBL" id="PZQS01000014">
    <property type="protein sequence ID" value="PVD19126.1"/>
    <property type="molecule type" value="Genomic_DNA"/>
</dbReference>
<gene>
    <name evidence="5" type="ORF">C0Q70_21689</name>
</gene>
<dbReference type="STRING" id="400727.A0A2T7ND72"/>
<protein>
    <recommendedName>
        <fullName evidence="4">UMOD/GP2/OIT3-like D8C domain-containing protein</fullName>
    </recommendedName>
</protein>
<dbReference type="PANTHER" id="PTHR36191">
    <property type="entry name" value="ENDO/EXONUCLEASE/PHOSPHATASE DOMAIN-CONTAINING PROTEIN-RELATED"/>
    <property type="match status" value="1"/>
</dbReference>
<sequence length="285" mass="31920">MMDLSFLPIAHVAAQTTPDPCLYGNYQNLTDVHRSVSYVTTYPEPPLCDIDLVAGWYRFVVDAESKMPETCVDTLKCGTTVPIWMNGTHPSVSDGILTRRACANLQTGGTSSVPCCGQAINIGVKNCNGFYVYYLHPTPACPMSYCAGKDAPCPAGKWSPTGFPPGCRDAYPQLTDPPRLRGPVIERNTFYFTCDLTFSGNDTDQAFEFVWLFNGLEDPKVLPENVSYPLQAARLDGAKLAGLLNKNHSVWQEERNKEKDNHRENKREVNLRKRDNEREKERDSR</sequence>
<dbReference type="InterPro" id="IPR057774">
    <property type="entry name" value="D8C_UMOD/GP2/OIT3-like"/>
</dbReference>
<keyword evidence="6" id="KW-1185">Reference proteome</keyword>
<dbReference type="PANTHER" id="PTHR36191:SF4">
    <property type="entry name" value="VWFD DOMAIN-CONTAINING PROTEIN"/>
    <property type="match status" value="1"/>
</dbReference>
<evidence type="ECO:0000259" key="4">
    <source>
        <dbReference type="Pfam" id="PF23283"/>
    </source>
</evidence>
<dbReference type="Proteomes" id="UP000245119">
    <property type="component" value="Linkage Group LG14"/>
</dbReference>
<feature type="region of interest" description="Disordered" evidence="3">
    <location>
        <begin position="252"/>
        <end position="285"/>
    </location>
</feature>
<evidence type="ECO:0000256" key="1">
    <source>
        <dbReference type="ARBA" id="ARBA00022729"/>
    </source>
</evidence>
<accession>A0A2T7ND72</accession>